<sequence>MQSAQRDAPLGKAFPSHDSEESREKIKPFFTKRIDIGLPQVAQLLAGVPWEDLPPSEVVMATDETEDICAGTGKGPDYDKKGCPVSKYPWPEEPTGKYPWEQKQSFQSVQTPEGIAMVPIPAAKMLSPETEFIDITSIETSDPSLIAMGEVQGYVNAIVPVQMLKKKDKDGKWIIHDGRHRLVAWKVAGYKVAPIVFVEPQEG</sequence>
<dbReference type="EMBL" id="LAZR01050776">
    <property type="protein sequence ID" value="KKK86592.1"/>
    <property type="molecule type" value="Genomic_DNA"/>
</dbReference>
<comment type="caution">
    <text evidence="2">The sequence shown here is derived from an EMBL/GenBank/DDBJ whole genome shotgun (WGS) entry which is preliminary data.</text>
</comment>
<name>A0A0F8YYR1_9ZZZZ</name>
<evidence type="ECO:0008006" key="3">
    <source>
        <dbReference type="Google" id="ProtNLM"/>
    </source>
</evidence>
<accession>A0A0F8YYR1</accession>
<dbReference type="InterPro" id="IPR036086">
    <property type="entry name" value="ParB/Sulfiredoxin_sf"/>
</dbReference>
<proteinExistence type="predicted"/>
<dbReference type="SUPFAM" id="SSF110849">
    <property type="entry name" value="ParB/Sulfiredoxin"/>
    <property type="match status" value="1"/>
</dbReference>
<dbReference type="AlphaFoldDB" id="A0A0F8YYR1"/>
<feature type="region of interest" description="Disordered" evidence="1">
    <location>
        <begin position="1"/>
        <end position="26"/>
    </location>
</feature>
<organism evidence="2">
    <name type="scientific">marine sediment metagenome</name>
    <dbReference type="NCBI Taxonomy" id="412755"/>
    <lineage>
        <taxon>unclassified sequences</taxon>
        <taxon>metagenomes</taxon>
        <taxon>ecological metagenomes</taxon>
    </lineage>
</organism>
<evidence type="ECO:0000313" key="2">
    <source>
        <dbReference type="EMBL" id="KKK86592.1"/>
    </source>
</evidence>
<feature type="compositionally biased region" description="Basic and acidic residues" evidence="1">
    <location>
        <begin position="15"/>
        <end position="26"/>
    </location>
</feature>
<reference evidence="2" key="1">
    <citation type="journal article" date="2015" name="Nature">
        <title>Complex archaea that bridge the gap between prokaryotes and eukaryotes.</title>
        <authorList>
            <person name="Spang A."/>
            <person name="Saw J.H."/>
            <person name="Jorgensen S.L."/>
            <person name="Zaremba-Niedzwiedzka K."/>
            <person name="Martijn J."/>
            <person name="Lind A.E."/>
            <person name="van Eijk R."/>
            <person name="Schleper C."/>
            <person name="Guy L."/>
            <person name="Ettema T.J."/>
        </authorList>
    </citation>
    <scope>NUCLEOTIDE SEQUENCE</scope>
</reference>
<gene>
    <name evidence="2" type="ORF">LCGC14_2761700</name>
</gene>
<protein>
    <recommendedName>
        <fullName evidence="3">ParB/Sulfiredoxin domain-containing protein</fullName>
    </recommendedName>
</protein>
<evidence type="ECO:0000256" key="1">
    <source>
        <dbReference type="SAM" id="MobiDB-lite"/>
    </source>
</evidence>